<reference evidence="1 2" key="1">
    <citation type="journal article" date="2015" name="Genome Biol. Evol.">
        <title>Comparative Genomics of a Bacterivorous Green Alga Reveals Evolutionary Causalities and Consequences of Phago-Mixotrophic Mode of Nutrition.</title>
        <authorList>
            <person name="Burns J.A."/>
            <person name="Paasch A."/>
            <person name="Narechania A."/>
            <person name="Kim E."/>
        </authorList>
    </citation>
    <scope>NUCLEOTIDE SEQUENCE [LARGE SCALE GENOMIC DNA]</scope>
    <source>
        <strain evidence="1 2">PLY_AMNH</strain>
    </source>
</reference>
<gene>
    <name evidence="1" type="ORF">CYMTET_39783</name>
</gene>
<accession>A0AAE0CBF8</accession>
<protein>
    <submittedName>
        <fullName evidence="1">Uncharacterized protein</fullName>
    </submittedName>
</protein>
<proteinExistence type="predicted"/>
<evidence type="ECO:0000313" key="1">
    <source>
        <dbReference type="EMBL" id="KAK3250860.1"/>
    </source>
</evidence>
<comment type="caution">
    <text evidence="1">The sequence shown here is derived from an EMBL/GenBank/DDBJ whole genome shotgun (WGS) entry which is preliminary data.</text>
</comment>
<dbReference type="EMBL" id="LGRX02026450">
    <property type="protein sequence ID" value="KAK3250860.1"/>
    <property type="molecule type" value="Genomic_DNA"/>
</dbReference>
<evidence type="ECO:0000313" key="2">
    <source>
        <dbReference type="Proteomes" id="UP001190700"/>
    </source>
</evidence>
<dbReference type="Proteomes" id="UP001190700">
    <property type="component" value="Unassembled WGS sequence"/>
</dbReference>
<keyword evidence="2" id="KW-1185">Reference proteome</keyword>
<organism evidence="1 2">
    <name type="scientific">Cymbomonas tetramitiformis</name>
    <dbReference type="NCBI Taxonomy" id="36881"/>
    <lineage>
        <taxon>Eukaryota</taxon>
        <taxon>Viridiplantae</taxon>
        <taxon>Chlorophyta</taxon>
        <taxon>Pyramimonadophyceae</taxon>
        <taxon>Pyramimonadales</taxon>
        <taxon>Pyramimonadaceae</taxon>
        <taxon>Cymbomonas</taxon>
    </lineage>
</organism>
<sequence length="142" mass="14320">MGGAGAGAVGTGAGVGVVGAQCPVFEGPGVVVFEAVGAQSWCWGGGGPILNLWGGGAGAGDGVVGSGVGVGVVGTGGDGVAHFSQIVVPKRFTWLHDAHFQRGYVWPRVCMKDCRNESEKLLFDVQPSGATLNFGIHTSEMY</sequence>
<name>A0AAE0CBF8_9CHLO</name>
<dbReference type="AlphaFoldDB" id="A0AAE0CBF8"/>